<organism evidence="1">
    <name type="scientific">Blastocystis hominis</name>
    <dbReference type="NCBI Taxonomy" id="12968"/>
    <lineage>
        <taxon>Eukaryota</taxon>
        <taxon>Sar</taxon>
        <taxon>Stramenopiles</taxon>
        <taxon>Bigyra</taxon>
        <taxon>Opalozoa</taxon>
        <taxon>Opalinata</taxon>
        <taxon>Blastocystidae</taxon>
        <taxon>Blastocystis</taxon>
    </lineage>
</organism>
<keyword evidence="2" id="KW-1185">Reference proteome</keyword>
<dbReference type="SUPFAM" id="SSF50978">
    <property type="entry name" value="WD40 repeat-like"/>
    <property type="match status" value="1"/>
</dbReference>
<sequence length="109" mass="12123">MDFCPRAPRYFAVGTESGEVDLFDLMVVRGEGEDNLVLRHLGHRSAVTDLHFNSQELLTVLSCSDESSNGGGGTVEIWRPHELLMIDVTKDDKESNKAISELTSMLKKK</sequence>
<dbReference type="AlphaFoldDB" id="D8M586"/>
<accession>D8M586</accession>
<dbReference type="Gene3D" id="2.130.10.10">
    <property type="entry name" value="YVTN repeat-like/Quinoprotein amine dehydrogenase"/>
    <property type="match status" value="1"/>
</dbReference>
<name>D8M586_BLAHO</name>
<dbReference type="RefSeq" id="XP_012897273.1">
    <property type="nucleotide sequence ID" value="XM_013041819.1"/>
</dbReference>
<protein>
    <submittedName>
        <fullName evidence="1">Uncharacterized protein</fullName>
    </submittedName>
</protein>
<proteinExistence type="predicted"/>
<dbReference type="EMBL" id="FN668657">
    <property type="protein sequence ID" value="CBK23225.2"/>
    <property type="molecule type" value="Genomic_DNA"/>
</dbReference>
<dbReference type="OrthoDB" id="427795at2759"/>
<dbReference type="InterPro" id="IPR036322">
    <property type="entry name" value="WD40_repeat_dom_sf"/>
</dbReference>
<dbReference type="Proteomes" id="UP000008312">
    <property type="component" value="Unassembled WGS sequence"/>
</dbReference>
<dbReference type="GeneID" id="24922714"/>
<dbReference type="InterPro" id="IPR015943">
    <property type="entry name" value="WD40/YVTN_repeat-like_dom_sf"/>
</dbReference>
<evidence type="ECO:0000313" key="2">
    <source>
        <dbReference type="Proteomes" id="UP000008312"/>
    </source>
</evidence>
<dbReference type="InParanoid" id="D8M586"/>
<evidence type="ECO:0000313" key="1">
    <source>
        <dbReference type="EMBL" id="CBK23225.2"/>
    </source>
</evidence>
<gene>
    <name evidence="1" type="ORF">GSBLH_T00006590001</name>
</gene>
<reference evidence="1" key="1">
    <citation type="submission" date="2010-02" db="EMBL/GenBank/DDBJ databases">
        <title>Sequencing and annotation of the Blastocystis hominis genome.</title>
        <authorList>
            <person name="Wincker P."/>
        </authorList>
    </citation>
    <scope>NUCLEOTIDE SEQUENCE</scope>
    <source>
        <strain evidence="1">Singapore isolate B</strain>
    </source>
</reference>